<reference evidence="1 2" key="1">
    <citation type="journal article" date="2010" name="Nature">
        <title>Genome sequencing and analysis of the model grass Brachypodium distachyon.</title>
        <authorList>
            <consortium name="International Brachypodium Initiative"/>
        </authorList>
    </citation>
    <scope>NUCLEOTIDE SEQUENCE [LARGE SCALE GENOMIC DNA]</scope>
    <source>
        <strain evidence="1 2">Bd21</strain>
    </source>
</reference>
<name>A0A2K2CSX8_BRADI</name>
<dbReference type="Gramene" id="PNT65123">
    <property type="protein sequence ID" value="PNT65123"/>
    <property type="gene ID" value="BRADI_4g37656v3"/>
</dbReference>
<reference evidence="1" key="2">
    <citation type="submission" date="2017-06" db="EMBL/GenBank/DDBJ databases">
        <title>WGS assembly of Brachypodium distachyon.</title>
        <authorList>
            <consortium name="The International Brachypodium Initiative"/>
            <person name="Lucas S."/>
            <person name="Harmon-Smith M."/>
            <person name="Lail K."/>
            <person name="Tice H."/>
            <person name="Grimwood J."/>
            <person name="Bruce D."/>
            <person name="Barry K."/>
            <person name="Shu S."/>
            <person name="Lindquist E."/>
            <person name="Wang M."/>
            <person name="Pitluck S."/>
            <person name="Vogel J.P."/>
            <person name="Garvin D.F."/>
            <person name="Mockler T.C."/>
            <person name="Schmutz J."/>
            <person name="Rokhsar D."/>
            <person name="Bevan M.W."/>
        </authorList>
    </citation>
    <scope>NUCLEOTIDE SEQUENCE</scope>
    <source>
        <strain evidence="1">Bd21</strain>
    </source>
</reference>
<keyword evidence="3" id="KW-1185">Reference proteome</keyword>
<sequence>MATDPSSTAQARADLVLPPQFFSVCTSRSWAHRISSRCFV</sequence>
<evidence type="ECO:0000313" key="2">
    <source>
        <dbReference type="EnsemblPlants" id="PNT65123"/>
    </source>
</evidence>
<gene>
    <name evidence="1" type="ORF">BRADI_4g37656v3</name>
</gene>
<evidence type="ECO:0000313" key="3">
    <source>
        <dbReference type="Proteomes" id="UP000008810"/>
    </source>
</evidence>
<reference evidence="2" key="3">
    <citation type="submission" date="2018-08" db="UniProtKB">
        <authorList>
            <consortium name="EnsemblPlants"/>
        </authorList>
    </citation>
    <scope>IDENTIFICATION</scope>
    <source>
        <strain evidence="2">cv. Bd21</strain>
    </source>
</reference>
<accession>A0A2K2CSX8</accession>
<protein>
    <submittedName>
        <fullName evidence="1 2">Uncharacterized protein</fullName>
    </submittedName>
</protein>
<dbReference type="Proteomes" id="UP000008810">
    <property type="component" value="Chromosome 4"/>
</dbReference>
<dbReference type="AlphaFoldDB" id="A0A2K2CSX8"/>
<dbReference type="EMBL" id="CM000883">
    <property type="protein sequence ID" value="PNT65123.1"/>
    <property type="molecule type" value="Genomic_DNA"/>
</dbReference>
<dbReference type="InParanoid" id="A0A2K2CSX8"/>
<organism evidence="1">
    <name type="scientific">Brachypodium distachyon</name>
    <name type="common">Purple false brome</name>
    <name type="synonym">Trachynia distachya</name>
    <dbReference type="NCBI Taxonomy" id="15368"/>
    <lineage>
        <taxon>Eukaryota</taxon>
        <taxon>Viridiplantae</taxon>
        <taxon>Streptophyta</taxon>
        <taxon>Embryophyta</taxon>
        <taxon>Tracheophyta</taxon>
        <taxon>Spermatophyta</taxon>
        <taxon>Magnoliopsida</taxon>
        <taxon>Liliopsida</taxon>
        <taxon>Poales</taxon>
        <taxon>Poaceae</taxon>
        <taxon>BOP clade</taxon>
        <taxon>Pooideae</taxon>
        <taxon>Stipodae</taxon>
        <taxon>Brachypodieae</taxon>
        <taxon>Brachypodium</taxon>
    </lineage>
</organism>
<evidence type="ECO:0000313" key="1">
    <source>
        <dbReference type="EMBL" id="PNT65123.1"/>
    </source>
</evidence>
<dbReference type="EnsemblPlants" id="PNT65123">
    <property type="protein sequence ID" value="PNT65123"/>
    <property type="gene ID" value="BRADI_4g37656v3"/>
</dbReference>
<proteinExistence type="predicted"/>